<dbReference type="Proteomes" id="UP000271678">
    <property type="component" value="Unassembled WGS sequence"/>
</dbReference>
<evidence type="ECO:0000313" key="3">
    <source>
        <dbReference type="Proteomes" id="UP000271678"/>
    </source>
</evidence>
<dbReference type="RefSeq" id="WP_123270422.1">
    <property type="nucleotide sequence ID" value="NZ_RJJQ01000003.1"/>
</dbReference>
<organism evidence="2 3">
    <name type="scientific">Flexivirga caeni</name>
    <dbReference type="NCBI Taxonomy" id="2294115"/>
    <lineage>
        <taxon>Bacteria</taxon>
        <taxon>Bacillati</taxon>
        <taxon>Actinomycetota</taxon>
        <taxon>Actinomycetes</taxon>
        <taxon>Micrococcales</taxon>
        <taxon>Dermacoccaceae</taxon>
        <taxon>Flexivirga</taxon>
    </lineage>
</organism>
<dbReference type="AlphaFoldDB" id="A0A3M9MFW1"/>
<evidence type="ECO:0000256" key="1">
    <source>
        <dbReference type="SAM" id="MobiDB-lite"/>
    </source>
</evidence>
<evidence type="ECO:0000313" key="2">
    <source>
        <dbReference type="EMBL" id="RNI24384.1"/>
    </source>
</evidence>
<accession>A0A3M9MFW1</accession>
<proteinExistence type="predicted"/>
<feature type="region of interest" description="Disordered" evidence="1">
    <location>
        <begin position="107"/>
        <end position="128"/>
    </location>
</feature>
<gene>
    <name evidence="2" type="ORF">EFY87_05340</name>
</gene>
<reference evidence="2 3" key="1">
    <citation type="submission" date="2018-11" db="EMBL/GenBank/DDBJ databases">
        <title>Draft genome of Simplicispira Flexivirga sp. BO-16.</title>
        <authorList>
            <person name="Im W.T."/>
        </authorList>
    </citation>
    <scope>NUCLEOTIDE SEQUENCE [LARGE SCALE GENOMIC DNA]</scope>
    <source>
        <strain evidence="2 3">BO-16</strain>
    </source>
</reference>
<comment type="caution">
    <text evidence="2">The sequence shown here is derived from an EMBL/GenBank/DDBJ whole genome shotgun (WGS) entry which is preliminary data.</text>
</comment>
<protein>
    <submittedName>
        <fullName evidence="2">Uncharacterized protein</fullName>
    </submittedName>
</protein>
<sequence length="128" mass="14270">MAERWLCRHLTEGHTAILDLDASAGVLLVPSRERNWVVSREIRTTVVGGLPFRTLVAHRRYDRGSREMSQWLQTKGWRFAANDAAAGLPLEAGFTDDGSMVFQLVPERTPGDVQDGPAQCRVSSKRHA</sequence>
<dbReference type="EMBL" id="RJJQ01000003">
    <property type="protein sequence ID" value="RNI24384.1"/>
    <property type="molecule type" value="Genomic_DNA"/>
</dbReference>
<keyword evidence="3" id="KW-1185">Reference proteome</keyword>
<name>A0A3M9MFW1_9MICO</name>